<organism evidence="3 4">
    <name type="scientific">Pedobacter caeni</name>
    <dbReference type="NCBI Taxonomy" id="288992"/>
    <lineage>
        <taxon>Bacteria</taxon>
        <taxon>Pseudomonadati</taxon>
        <taxon>Bacteroidota</taxon>
        <taxon>Sphingobacteriia</taxon>
        <taxon>Sphingobacteriales</taxon>
        <taxon>Sphingobacteriaceae</taxon>
        <taxon>Pedobacter</taxon>
    </lineage>
</organism>
<dbReference type="Pfam" id="PF13628">
    <property type="entry name" value="DUF4142"/>
    <property type="match status" value="1"/>
</dbReference>
<accession>A0A1M5KZQ8</accession>
<dbReference type="PANTHER" id="PTHR38593:SF1">
    <property type="entry name" value="BLR2558 PROTEIN"/>
    <property type="match status" value="1"/>
</dbReference>
<dbReference type="InterPro" id="IPR012347">
    <property type="entry name" value="Ferritin-like"/>
</dbReference>
<keyword evidence="4" id="KW-1185">Reference proteome</keyword>
<dbReference type="Gene3D" id="1.20.1260.10">
    <property type="match status" value="1"/>
</dbReference>
<dbReference type="STRING" id="288992.SAMN04488522_106154"/>
<proteinExistence type="predicted"/>
<reference evidence="4" key="1">
    <citation type="submission" date="2016-11" db="EMBL/GenBank/DDBJ databases">
        <authorList>
            <person name="Varghese N."/>
            <person name="Submissions S."/>
        </authorList>
    </citation>
    <scope>NUCLEOTIDE SEQUENCE [LARGE SCALE GENOMIC DNA]</scope>
    <source>
        <strain evidence="4">DSM 16990</strain>
    </source>
</reference>
<dbReference type="RefSeq" id="WP_073236138.1">
    <property type="nucleotide sequence ID" value="NZ_FQUQ01000006.1"/>
</dbReference>
<evidence type="ECO:0000256" key="1">
    <source>
        <dbReference type="SAM" id="SignalP"/>
    </source>
</evidence>
<feature type="chain" id="PRO_5009911853" evidence="1">
    <location>
        <begin position="22"/>
        <end position="190"/>
    </location>
</feature>
<dbReference type="PROSITE" id="PS51257">
    <property type="entry name" value="PROKAR_LIPOPROTEIN"/>
    <property type="match status" value="1"/>
</dbReference>
<evidence type="ECO:0000259" key="2">
    <source>
        <dbReference type="Pfam" id="PF13628"/>
    </source>
</evidence>
<evidence type="ECO:0000313" key="4">
    <source>
        <dbReference type="Proteomes" id="UP000184287"/>
    </source>
</evidence>
<keyword evidence="1" id="KW-0732">Signal</keyword>
<name>A0A1M5KZQ8_9SPHI</name>
<dbReference type="EMBL" id="FQUQ01000006">
    <property type="protein sequence ID" value="SHG58231.1"/>
    <property type="molecule type" value="Genomic_DNA"/>
</dbReference>
<dbReference type="Proteomes" id="UP000184287">
    <property type="component" value="Unassembled WGS sequence"/>
</dbReference>
<dbReference type="PANTHER" id="PTHR38593">
    <property type="entry name" value="BLR2558 PROTEIN"/>
    <property type="match status" value="1"/>
</dbReference>
<protein>
    <submittedName>
        <fullName evidence="3">Putative membrane protein</fullName>
    </submittedName>
</protein>
<evidence type="ECO:0000313" key="3">
    <source>
        <dbReference type="EMBL" id="SHG58231.1"/>
    </source>
</evidence>
<gene>
    <name evidence="3" type="ORF">SAMN04488522_106154</name>
</gene>
<feature type="domain" description="DUF4142" evidence="2">
    <location>
        <begin position="51"/>
        <end position="183"/>
    </location>
</feature>
<feature type="signal peptide" evidence="1">
    <location>
        <begin position="1"/>
        <end position="21"/>
    </location>
</feature>
<dbReference type="AlphaFoldDB" id="A0A1M5KZQ8"/>
<dbReference type="InterPro" id="IPR025419">
    <property type="entry name" value="DUF4142"/>
</dbReference>
<dbReference type="OrthoDB" id="883203at2"/>
<sequence length="190" mass="20719">MKTKHLIASLSLVSLAFSACRNTDKINESTTDSSIEQTMTDTTAVNRGADADDFMKTAALAGIMEIELGKIAQQNAANPKIKKFAGQMVNDHTRIANDLKVLADSKKVSLPGSLPAADSKHVEEMKKMTGAAFDKHYMDMMVKDHIKALDLFKSAAVSGDVKIRNFASKTLRTLERHFKRAGEINAGVSY</sequence>